<dbReference type="InterPro" id="IPR050485">
    <property type="entry name" value="Proline_metab_enzyme"/>
</dbReference>
<dbReference type="Gene3D" id="3.40.309.10">
    <property type="entry name" value="Aldehyde Dehydrogenase, Chain A, domain 2"/>
    <property type="match status" value="1"/>
</dbReference>
<dbReference type="UniPathway" id="UPA00261">
    <property type="reaction ID" value="UER00374"/>
</dbReference>
<dbReference type="InterPro" id="IPR016163">
    <property type="entry name" value="Ald_DH_C"/>
</dbReference>
<evidence type="ECO:0000256" key="6">
    <source>
        <dbReference type="ARBA" id="ARBA00023062"/>
    </source>
</evidence>
<evidence type="ECO:0000256" key="8">
    <source>
        <dbReference type="ARBA" id="ARBA00048142"/>
    </source>
</evidence>
<dbReference type="InterPro" id="IPR015590">
    <property type="entry name" value="Aldehyde_DH_dom"/>
</dbReference>
<evidence type="ECO:0000256" key="3">
    <source>
        <dbReference type="ARBA" id="ARBA00012884"/>
    </source>
</evidence>
<dbReference type="EC" id="1.2.1.88" evidence="3"/>
<comment type="caution">
    <text evidence="10">The sequence shown here is derived from an EMBL/GenBank/DDBJ whole genome shotgun (WGS) entry which is preliminary data.</text>
</comment>
<organism evidence="10 11">
    <name type="scientific">Hymenobacter luteus</name>
    <dbReference type="NCBI Taxonomy" id="1411122"/>
    <lineage>
        <taxon>Bacteria</taxon>
        <taxon>Pseudomonadati</taxon>
        <taxon>Bacteroidota</taxon>
        <taxon>Cytophagia</taxon>
        <taxon>Cytophagales</taxon>
        <taxon>Hymenobacteraceae</taxon>
        <taxon>Hymenobacter</taxon>
    </lineage>
</organism>
<protein>
    <recommendedName>
        <fullName evidence="7">L-glutamate gamma-semialdehyde dehydrogenase</fullName>
        <ecNumber evidence="3">1.2.1.88</ecNumber>
    </recommendedName>
    <alternativeName>
        <fullName evidence="7">L-glutamate gamma-semialdehyde dehydrogenase</fullName>
    </alternativeName>
</protein>
<dbReference type="EMBL" id="JACHGG010000005">
    <property type="protein sequence ID" value="MBB6060620.1"/>
    <property type="molecule type" value="Genomic_DNA"/>
</dbReference>
<dbReference type="GO" id="GO:0004657">
    <property type="term" value="F:proline dehydrogenase activity"/>
    <property type="evidence" value="ECO:0007669"/>
    <property type="project" value="UniProtKB-ARBA"/>
</dbReference>
<comment type="similarity">
    <text evidence="2">Belongs to the aldehyde dehydrogenase family.</text>
</comment>
<keyword evidence="11" id="KW-1185">Reference proteome</keyword>
<comment type="pathway">
    <text evidence="1">Amino-acid degradation; L-proline degradation into L-glutamate; L-glutamate from L-proline: step 2/2.</text>
</comment>
<evidence type="ECO:0000256" key="7">
    <source>
        <dbReference type="ARBA" id="ARBA00032259"/>
    </source>
</evidence>
<dbReference type="FunFam" id="3.40.605.10:FF:000006">
    <property type="entry name" value="1-pyrroline-5-carboxylate dehydrogenase"/>
    <property type="match status" value="1"/>
</dbReference>
<dbReference type="InterPro" id="IPR016162">
    <property type="entry name" value="Ald_DH_N"/>
</dbReference>
<name>A0A7W9WDJ6_9BACT</name>
<accession>A0A7W9WDJ6</accession>
<dbReference type="GO" id="GO:0010133">
    <property type="term" value="P:L-proline catabolic process to L-glutamate"/>
    <property type="evidence" value="ECO:0007669"/>
    <property type="project" value="UniProtKB-UniPathway"/>
</dbReference>
<feature type="domain" description="Aldehyde dehydrogenase" evidence="9">
    <location>
        <begin position="57"/>
        <end position="511"/>
    </location>
</feature>
<evidence type="ECO:0000256" key="4">
    <source>
        <dbReference type="ARBA" id="ARBA00023002"/>
    </source>
</evidence>
<dbReference type="CDD" id="cd07123">
    <property type="entry name" value="ALDH_F4-17_P5CDH"/>
    <property type="match status" value="1"/>
</dbReference>
<evidence type="ECO:0000256" key="1">
    <source>
        <dbReference type="ARBA" id="ARBA00004786"/>
    </source>
</evidence>
<dbReference type="RefSeq" id="WP_183404686.1">
    <property type="nucleotide sequence ID" value="NZ_JACHGG010000005.1"/>
</dbReference>
<dbReference type="GO" id="GO:0003842">
    <property type="term" value="F:L-glutamate gamma-semialdehyde dehydrogenase activity"/>
    <property type="evidence" value="ECO:0007669"/>
    <property type="project" value="UniProtKB-EC"/>
</dbReference>
<gene>
    <name evidence="10" type="ORF">HNQ93_003494</name>
</gene>
<dbReference type="SUPFAM" id="SSF53720">
    <property type="entry name" value="ALDH-like"/>
    <property type="match status" value="1"/>
</dbReference>
<dbReference type="PANTHER" id="PTHR42862">
    <property type="entry name" value="DELTA-1-PYRROLINE-5-CARBOXYLATE DEHYDROGENASE 1, ISOFORM A-RELATED"/>
    <property type="match status" value="1"/>
</dbReference>
<dbReference type="PANTHER" id="PTHR42862:SF1">
    <property type="entry name" value="DELTA-1-PYRROLINE-5-CARBOXYLATE DEHYDROGENASE 2, ISOFORM A-RELATED"/>
    <property type="match status" value="1"/>
</dbReference>
<reference evidence="10 11" key="1">
    <citation type="submission" date="2020-08" db="EMBL/GenBank/DDBJ databases">
        <title>Genomic Encyclopedia of Type Strains, Phase IV (KMG-IV): sequencing the most valuable type-strain genomes for metagenomic binning, comparative biology and taxonomic classification.</title>
        <authorList>
            <person name="Goeker M."/>
        </authorList>
    </citation>
    <scope>NUCLEOTIDE SEQUENCE [LARGE SCALE GENOMIC DNA]</scope>
    <source>
        <strain evidence="10 11">DSM 26718</strain>
    </source>
</reference>
<dbReference type="GO" id="GO:0009898">
    <property type="term" value="C:cytoplasmic side of plasma membrane"/>
    <property type="evidence" value="ECO:0007669"/>
    <property type="project" value="TreeGrafter"/>
</dbReference>
<evidence type="ECO:0000313" key="10">
    <source>
        <dbReference type="EMBL" id="MBB6060620.1"/>
    </source>
</evidence>
<evidence type="ECO:0000259" key="9">
    <source>
        <dbReference type="Pfam" id="PF00171"/>
    </source>
</evidence>
<dbReference type="PROSITE" id="PS00070">
    <property type="entry name" value="ALDEHYDE_DEHYDR_CYS"/>
    <property type="match status" value="1"/>
</dbReference>
<dbReference type="FunFam" id="3.40.309.10:FF:000005">
    <property type="entry name" value="1-pyrroline-5-carboxylate dehydrogenase 1"/>
    <property type="match status" value="1"/>
</dbReference>
<dbReference type="InterPro" id="IPR016160">
    <property type="entry name" value="Ald_DH_CS_CYS"/>
</dbReference>
<proteinExistence type="inferred from homology"/>
<dbReference type="Pfam" id="PF00171">
    <property type="entry name" value="Aldedh"/>
    <property type="match status" value="1"/>
</dbReference>
<evidence type="ECO:0000313" key="11">
    <source>
        <dbReference type="Proteomes" id="UP000532746"/>
    </source>
</evidence>
<dbReference type="Proteomes" id="UP000532746">
    <property type="component" value="Unassembled WGS sequence"/>
</dbReference>
<comment type="catalytic activity">
    <reaction evidence="8">
        <text>L-glutamate 5-semialdehyde + NAD(+) + H2O = L-glutamate + NADH + 2 H(+)</text>
        <dbReference type="Rhea" id="RHEA:30235"/>
        <dbReference type="ChEBI" id="CHEBI:15377"/>
        <dbReference type="ChEBI" id="CHEBI:15378"/>
        <dbReference type="ChEBI" id="CHEBI:29985"/>
        <dbReference type="ChEBI" id="CHEBI:57540"/>
        <dbReference type="ChEBI" id="CHEBI:57945"/>
        <dbReference type="ChEBI" id="CHEBI:58066"/>
        <dbReference type="EC" id="1.2.1.88"/>
    </reaction>
</comment>
<evidence type="ECO:0000256" key="2">
    <source>
        <dbReference type="ARBA" id="ARBA00009986"/>
    </source>
</evidence>
<dbReference type="Gene3D" id="3.40.605.10">
    <property type="entry name" value="Aldehyde Dehydrogenase, Chain A, domain 1"/>
    <property type="match status" value="1"/>
</dbReference>
<evidence type="ECO:0000256" key="5">
    <source>
        <dbReference type="ARBA" id="ARBA00023027"/>
    </source>
</evidence>
<dbReference type="InterPro" id="IPR005931">
    <property type="entry name" value="P5CDH/ALDH4A1"/>
</dbReference>
<dbReference type="NCBIfam" id="TIGR01236">
    <property type="entry name" value="D1pyr5carbox1"/>
    <property type="match status" value="1"/>
</dbReference>
<keyword evidence="4 10" id="KW-0560">Oxidoreductase</keyword>
<dbReference type="InterPro" id="IPR016161">
    <property type="entry name" value="Ald_DH/histidinol_DH"/>
</dbReference>
<keyword evidence="5" id="KW-0520">NAD</keyword>
<sequence length="556" mass="61326">MANAFFNVPAPVNEPVKGYAPNSPERTELLKTLKEFKQQERDIPMHIGGQEVRTGNTQRIFPPHDHQHTLGYFHEGTADHVQQAIDAALAARPQWAELPWEQRAAIFLKAAELLAGPYRARLNAATMLGQSKNAFQAEIDAACELIDFFRFNVHFMQELYHQQPQSQPGMWNRLEHRPLEGFVFALTPFNFTSIAGNLPTCVALMGNVVVWKPANTQIYSAQVLMELFKEAGLPDGVINLIYVDGPVAGDVIFQHRDFAGIHFTGSTGVFQNIWQTIGQNIKRYKSYPRIVGETGGKDFIVAHPSAHAKAVATAITRGAFEYQGQKCSAASRIYLPSNLADEILGYVKQDLASFKMGDVEDFSNFINAVISETSFDKLAKYIDGAKADSNAEIVAGGGYDKSKGYFIEPTVIVTKDPKYTTMCDELFGPVVTVYIYDEAEFEQTLELVDSTSPYALTGAIFSQDRYAIELASKKLVQAAGNFYINDKPTGAVVGQQPFGGARASGTNDKAGSLLNLLRWVSPRAIKETFVPVTDYRYPFLGVETGENLNVTGQGGF</sequence>
<dbReference type="AlphaFoldDB" id="A0A7W9WDJ6"/>
<keyword evidence="6" id="KW-0642">Proline metabolism</keyword>